<dbReference type="PANTHER" id="PTHR13544:SF0">
    <property type="entry name" value="THIOREDOXIN REDUCTASE-LIKE SELENOPROTEIN T"/>
    <property type="match status" value="1"/>
</dbReference>
<keyword evidence="4" id="KW-0812">Transmembrane</keyword>
<accession>A0A0G4IK86</accession>
<dbReference type="GO" id="GO:0045454">
    <property type="term" value="P:cell redox homeostasis"/>
    <property type="evidence" value="ECO:0007669"/>
    <property type="project" value="TreeGrafter"/>
</dbReference>
<evidence type="ECO:0000313" key="7">
    <source>
        <dbReference type="Proteomes" id="UP000039324"/>
    </source>
</evidence>
<evidence type="ECO:0000313" key="8">
    <source>
        <dbReference type="Proteomes" id="UP000290189"/>
    </source>
</evidence>
<keyword evidence="6" id="KW-0496">Mitochondrion</keyword>
<proteinExistence type="predicted"/>
<evidence type="ECO:0000256" key="1">
    <source>
        <dbReference type="ARBA" id="ARBA00022729"/>
    </source>
</evidence>
<feature type="transmembrane region" description="Helical" evidence="4">
    <location>
        <begin position="179"/>
        <end position="201"/>
    </location>
</feature>
<evidence type="ECO:0000256" key="2">
    <source>
        <dbReference type="ARBA" id="ARBA00023284"/>
    </source>
</evidence>
<dbReference type="EMBL" id="OVEO01000014">
    <property type="protein sequence ID" value="SPR00423.1"/>
    <property type="molecule type" value="Genomic_DNA"/>
</dbReference>
<keyword evidence="4" id="KW-1133">Transmembrane helix</keyword>
<reference evidence="6 8" key="2">
    <citation type="submission" date="2018-03" db="EMBL/GenBank/DDBJ databases">
        <authorList>
            <person name="Fogelqvist J."/>
        </authorList>
    </citation>
    <scope>NUCLEOTIDE SEQUENCE [LARGE SCALE GENOMIC DNA]</scope>
</reference>
<dbReference type="AlphaFoldDB" id="A0A0G4IK86"/>
<protein>
    <submittedName>
        <fullName evidence="5">Uncharacterized protein</fullName>
    </submittedName>
</protein>
<evidence type="ECO:0000313" key="5">
    <source>
        <dbReference type="EMBL" id="CEO95549.1"/>
    </source>
</evidence>
<gene>
    <name evidence="5" type="ORF">PBRA_004275</name>
    <name evidence="6" type="ORF">PLBR_LOCUS7638</name>
</gene>
<dbReference type="EMBL" id="CDSF01000024">
    <property type="protein sequence ID" value="CEO95549.1"/>
    <property type="molecule type" value="Genomic_DNA"/>
</dbReference>
<dbReference type="SUPFAM" id="SSF52833">
    <property type="entry name" value="Thioredoxin-like"/>
    <property type="match status" value="1"/>
</dbReference>
<geneLocation type="mitochondrion" evidence="6"/>
<evidence type="ECO:0000256" key="3">
    <source>
        <dbReference type="SAM" id="MobiDB-lite"/>
    </source>
</evidence>
<keyword evidence="1" id="KW-0732">Signal</keyword>
<keyword evidence="4" id="KW-0472">Membrane</keyword>
<sequence>MQCLRPWVVREIIQAHGPVRPQRQHNVTTWSCTIRRFRPSSVTATGGPGSSAVTESATRGGDGIGGGGRPTQTSERDAAMMPEGAVVAVVDRDRADVEVEFCTGCGYYQKFSEISTVLAEAFPNVNVVANPHPPRMKAFEVSVQGRLVYSKLASGEFPGPDDLIESIHQHLRRRRRRRLLYWALGLSAATAASVAIGAAIARRKRD</sequence>
<dbReference type="GO" id="GO:0005789">
    <property type="term" value="C:endoplasmic reticulum membrane"/>
    <property type="evidence" value="ECO:0007669"/>
    <property type="project" value="TreeGrafter"/>
</dbReference>
<dbReference type="InterPro" id="IPR019389">
    <property type="entry name" value="Selenoprotein_T"/>
</dbReference>
<evidence type="ECO:0000313" key="6">
    <source>
        <dbReference type="EMBL" id="SPR00423.1"/>
    </source>
</evidence>
<name>A0A0G4IK86_PLABS</name>
<keyword evidence="7" id="KW-1185">Reference proteome</keyword>
<dbReference type="Proteomes" id="UP000290189">
    <property type="component" value="Unassembled WGS sequence"/>
</dbReference>
<dbReference type="Proteomes" id="UP000039324">
    <property type="component" value="Unassembled WGS sequence"/>
</dbReference>
<reference evidence="5 7" key="1">
    <citation type="submission" date="2015-02" db="EMBL/GenBank/DDBJ databases">
        <authorList>
            <person name="Chooi Y.-H."/>
        </authorList>
    </citation>
    <scope>NUCLEOTIDE SEQUENCE [LARGE SCALE GENOMIC DNA]</scope>
    <source>
        <strain evidence="5">E3</strain>
    </source>
</reference>
<dbReference type="NCBIfam" id="TIGR02174">
    <property type="entry name" value="CXXU_selWTH"/>
    <property type="match status" value="1"/>
</dbReference>
<dbReference type="InterPro" id="IPR036249">
    <property type="entry name" value="Thioredoxin-like_sf"/>
</dbReference>
<evidence type="ECO:0000256" key="4">
    <source>
        <dbReference type="SAM" id="Phobius"/>
    </source>
</evidence>
<feature type="region of interest" description="Disordered" evidence="3">
    <location>
        <begin position="39"/>
        <end position="78"/>
    </location>
</feature>
<dbReference type="PANTHER" id="PTHR13544">
    <property type="entry name" value="SELENOPROTEIN T"/>
    <property type="match status" value="1"/>
</dbReference>
<dbReference type="InterPro" id="IPR011893">
    <property type="entry name" value="Selenoprotein_Rdx-typ"/>
</dbReference>
<dbReference type="GO" id="GO:0004791">
    <property type="term" value="F:thioredoxin-disulfide reductase (NADPH) activity"/>
    <property type="evidence" value="ECO:0007669"/>
    <property type="project" value="TreeGrafter"/>
</dbReference>
<organism evidence="5 7">
    <name type="scientific">Plasmodiophora brassicae</name>
    <name type="common">Clubroot disease agent</name>
    <dbReference type="NCBI Taxonomy" id="37360"/>
    <lineage>
        <taxon>Eukaryota</taxon>
        <taxon>Sar</taxon>
        <taxon>Rhizaria</taxon>
        <taxon>Endomyxa</taxon>
        <taxon>Phytomyxea</taxon>
        <taxon>Plasmodiophorida</taxon>
        <taxon>Plasmodiophoridae</taxon>
        <taxon>Plasmodiophora</taxon>
    </lineage>
</organism>
<feature type="compositionally biased region" description="Gly residues" evidence="3">
    <location>
        <begin position="60"/>
        <end position="69"/>
    </location>
</feature>
<dbReference type="OrthoDB" id="5962009at2759"/>
<dbReference type="Gene3D" id="3.40.30.10">
    <property type="entry name" value="Glutaredoxin"/>
    <property type="match status" value="1"/>
</dbReference>
<dbReference type="Pfam" id="PF10262">
    <property type="entry name" value="Rdx"/>
    <property type="match status" value="1"/>
</dbReference>
<keyword evidence="2" id="KW-0676">Redox-active center</keyword>